<dbReference type="InterPro" id="IPR012336">
    <property type="entry name" value="Thioredoxin-like_fold"/>
</dbReference>
<dbReference type="RefSeq" id="WP_378069650.1">
    <property type="nucleotide sequence ID" value="NZ_JBHSBL010000019.1"/>
</dbReference>
<feature type="domain" description="Thioredoxin-like fold" evidence="2">
    <location>
        <begin position="72"/>
        <end position="220"/>
    </location>
</feature>
<reference evidence="4" key="1">
    <citation type="journal article" date="2019" name="Int. J. Syst. Evol. Microbiol.">
        <title>The Global Catalogue of Microorganisms (GCM) 10K type strain sequencing project: providing services to taxonomists for standard genome sequencing and annotation.</title>
        <authorList>
            <consortium name="The Broad Institute Genomics Platform"/>
            <consortium name="The Broad Institute Genome Sequencing Center for Infectious Disease"/>
            <person name="Wu L."/>
            <person name="Ma J."/>
        </authorList>
    </citation>
    <scope>NUCLEOTIDE SEQUENCE [LARGE SCALE GENOMIC DNA]</scope>
    <source>
        <strain evidence="4">TBRC 5832</strain>
    </source>
</reference>
<dbReference type="InterPro" id="IPR036249">
    <property type="entry name" value="Thioredoxin-like_sf"/>
</dbReference>
<dbReference type="SUPFAM" id="SSF52833">
    <property type="entry name" value="Thioredoxin-like"/>
    <property type="match status" value="1"/>
</dbReference>
<accession>A0ABV8IWW4</accession>
<dbReference type="Pfam" id="PF13462">
    <property type="entry name" value="Thioredoxin_4"/>
    <property type="match status" value="1"/>
</dbReference>
<keyword evidence="4" id="KW-1185">Reference proteome</keyword>
<protein>
    <submittedName>
        <fullName evidence="3">DsbA family protein</fullName>
    </submittedName>
</protein>
<dbReference type="Gene3D" id="3.40.30.10">
    <property type="entry name" value="Glutaredoxin"/>
    <property type="match status" value="1"/>
</dbReference>
<name>A0ABV8IWW4_9ACTN</name>
<evidence type="ECO:0000259" key="2">
    <source>
        <dbReference type="Pfam" id="PF13462"/>
    </source>
</evidence>
<keyword evidence="1" id="KW-1133">Transmembrane helix</keyword>
<gene>
    <name evidence="3" type="ORF">ACFO0C_27855</name>
</gene>
<feature type="transmembrane region" description="Helical" evidence="1">
    <location>
        <begin position="21"/>
        <end position="42"/>
    </location>
</feature>
<keyword evidence="1" id="KW-0472">Membrane</keyword>
<sequence length="231" mass="23406">MSTKTRNAVAAARSGQDANRIVMGIGGAVIVALVVAIAVAVITASRSTGGPIVAPAAATADGAIRVGSGGTTVAVYLDYMCPYCGRFERANSTDLGDLVAAGDITLELHPMSFLDRASNGAGYSTRAANAIVTVADRDAAHLLAFNSALFENQPAEGTTGLDDARIAALAAGAGVPESVISTFADRTFVPWIEQATQTAFDDGVTGTPTVKINGVKTDADLYTAGSLRAAL</sequence>
<dbReference type="CDD" id="cd02972">
    <property type="entry name" value="DsbA_family"/>
    <property type="match status" value="1"/>
</dbReference>
<evidence type="ECO:0000313" key="3">
    <source>
        <dbReference type="EMBL" id="MFC4068762.1"/>
    </source>
</evidence>
<organism evidence="3 4">
    <name type="scientific">Actinoplanes subglobosus</name>
    <dbReference type="NCBI Taxonomy" id="1547892"/>
    <lineage>
        <taxon>Bacteria</taxon>
        <taxon>Bacillati</taxon>
        <taxon>Actinomycetota</taxon>
        <taxon>Actinomycetes</taxon>
        <taxon>Micromonosporales</taxon>
        <taxon>Micromonosporaceae</taxon>
        <taxon>Actinoplanes</taxon>
    </lineage>
</organism>
<proteinExistence type="predicted"/>
<dbReference type="Proteomes" id="UP001595867">
    <property type="component" value="Unassembled WGS sequence"/>
</dbReference>
<evidence type="ECO:0000256" key="1">
    <source>
        <dbReference type="SAM" id="Phobius"/>
    </source>
</evidence>
<dbReference type="EMBL" id="JBHSBL010000019">
    <property type="protein sequence ID" value="MFC4068762.1"/>
    <property type="molecule type" value="Genomic_DNA"/>
</dbReference>
<evidence type="ECO:0000313" key="4">
    <source>
        <dbReference type="Proteomes" id="UP001595867"/>
    </source>
</evidence>
<comment type="caution">
    <text evidence="3">The sequence shown here is derived from an EMBL/GenBank/DDBJ whole genome shotgun (WGS) entry which is preliminary data.</text>
</comment>
<keyword evidence="1" id="KW-0812">Transmembrane</keyword>